<keyword evidence="9" id="KW-1185">Reference proteome</keyword>
<evidence type="ECO:0000313" key="9">
    <source>
        <dbReference type="Proteomes" id="UP000056419"/>
    </source>
</evidence>
<name>A0A108T964_BACSE</name>
<evidence type="ECO:0000256" key="2">
    <source>
        <dbReference type="ARBA" id="ARBA00007248"/>
    </source>
</evidence>
<dbReference type="AlphaFoldDB" id="A0A108T964"/>
<keyword evidence="4" id="KW-0472">Membrane</keyword>
<comment type="caution">
    <text evidence="8">The sequence shown here is derived from an EMBL/GenBank/DDBJ whole genome shotgun (WGS) entry which is preliminary data.</text>
</comment>
<dbReference type="RefSeq" id="WP_060385686.1">
    <property type="nucleotide sequence ID" value="NZ_LRGC01000005.1"/>
</dbReference>
<keyword evidence="7" id="KW-0449">Lipoprotein</keyword>
<evidence type="ECO:0000256" key="5">
    <source>
        <dbReference type="ARBA" id="ARBA00023139"/>
    </source>
</evidence>
<reference evidence="8 9" key="1">
    <citation type="journal article" date="2016" name="BMC Genomics">
        <title>Type VI secretion systems of human gut Bacteroidales segregate into three genetic architectures, two of which are contained on mobile genetic elements.</title>
        <authorList>
            <person name="Coyne M.J."/>
            <person name="Roelofs K.G."/>
            <person name="Comstock L.E."/>
        </authorList>
    </citation>
    <scope>NUCLEOTIDE SEQUENCE [LARGE SCALE GENOMIC DNA]</scope>
    <source>
        <strain evidence="8 9">CL09T03C01</strain>
    </source>
</reference>
<dbReference type="InterPro" id="IPR014941">
    <property type="entry name" value="FimB/Mfa2/Mfa3"/>
</dbReference>
<dbReference type="Pfam" id="PF08842">
    <property type="entry name" value="Mfa2"/>
    <property type="match status" value="1"/>
</dbReference>
<dbReference type="STRING" id="46506.AA415_01425"/>
<keyword evidence="3" id="KW-0732">Signal</keyword>
<comment type="subcellular location">
    <subcellularLocation>
        <location evidence="1">Cell outer membrane</location>
    </subcellularLocation>
</comment>
<comment type="similarity">
    <text evidence="2">Belongs to the bacteroidetes fimbrillin superfamily. FimB/Mfa2 family.</text>
</comment>
<evidence type="ECO:0000256" key="7">
    <source>
        <dbReference type="ARBA" id="ARBA00023288"/>
    </source>
</evidence>
<evidence type="ECO:0000256" key="1">
    <source>
        <dbReference type="ARBA" id="ARBA00004442"/>
    </source>
</evidence>
<dbReference type="Proteomes" id="UP000056419">
    <property type="component" value="Unassembled WGS sequence"/>
</dbReference>
<evidence type="ECO:0000256" key="4">
    <source>
        <dbReference type="ARBA" id="ARBA00023136"/>
    </source>
</evidence>
<evidence type="ECO:0000313" key="8">
    <source>
        <dbReference type="EMBL" id="KWR55645.1"/>
    </source>
</evidence>
<protein>
    <submittedName>
        <fullName evidence="8">Mfa1/Mfa2-like fimbrillin-A associated anchor protein</fullName>
    </submittedName>
</protein>
<proteinExistence type="inferred from homology"/>
<sequence length="294" mass="32676">MKYTKYILSLMFLASLNGCIKEDMSDCPGNCLLEFSYVGDGTTQIFQDKIHKVDMYVFDSDGALLSSHPISEADIKTRATELKLPIGNYRIVTVGNTYHTEVSNGQSLATAQFCDKNCISGERIVGNDSLYYAYKEISIPGDAQQIKEQMDFASSHYKVHVEVVGTGPVESTTRTLVWPLLSMSGLSSMTGFDNKACGNIVTYYPETENNAEKHTMLARFNIMRHTNHENVNLDLTDANGVNLAHVNLADFLAANPVVDLTRHEALIPIRIEFKSIGAVVTVPDWYIVDVKPEF</sequence>
<keyword evidence="6" id="KW-0998">Cell outer membrane</keyword>
<dbReference type="Gene3D" id="2.60.40.2100">
    <property type="match status" value="1"/>
</dbReference>
<dbReference type="EMBL" id="LRGC01000005">
    <property type="protein sequence ID" value="KWR55645.1"/>
    <property type="molecule type" value="Genomic_DNA"/>
</dbReference>
<dbReference type="GO" id="GO:0009279">
    <property type="term" value="C:cell outer membrane"/>
    <property type="evidence" value="ECO:0007669"/>
    <property type="project" value="UniProtKB-SubCell"/>
</dbReference>
<evidence type="ECO:0000256" key="3">
    <source>
        <dbReference type="ARBA" id="ARBA00022729"/>
    </source>
</evidence>
<accession>A0A108T964</accession>
<gene>
    <name evidence="8" type="ORF">AA415_01425</name>
</gene>
<keyword evidence="5" id="KW-0564">Palmitate</keyword>
<organism evidence="8 9">
    <name type="scientific">Bacteroides stercoris</name>
    <dbReference type="NCBI Taxonomy" id="46506"/>
    <lineage>
        <taxon>Bacteria</taxon>
        <taxon>Pseudomonadati</taxon>
        <taxon>Bacteroidota</taxon>
        <taxon>Bacteroidia</taxon>
        <taxon>Bacteroidales</taxon>
        <taxon>Bacteroidaceae</taxon>
        <taxon>Bacteroides</taxon>
    </lineage>
</organism>
<dbReference type="PATRIC" id="fig|46506.5.peg.1519"/>
<evidence type="ECO:0000256" key="6">
    <source>
        <dbReference type="ARBA" id="ARBA00023237"/>
    </source>
</evidence>